<keyword evidence="3" id="KW-1185">Reference proteome</keyword>
<dbReference type="eggNOG" id="ENOG502TCID">
    <property type="taxonomic scope" value="Eukaryota"/>
</dbReference>
<accession>B4K0G9</accession>
<protein>
    <submittedName>
        <fullName evidence="2">GH24898</fullName>
    </submittedName>
</protein>
<dbReference type="EMBL" id="CH916444">
    <property type="protein sequence ID" value="EDV95494.1"/>
    <property type="molecule type" value="Genomic_DNA"/>
</dbReference>
<keyword evidence="1" id="KW-0812">Transmembrane</keyword>
<dbReference type="InParanoid" id="B4K0G9"/>
<gene>
    <name evidence="2" type="primary">Dgri\GH24898</name>
    <name evidence="2" type="ORF">Dgri_GH24898</name>
</gene>
<organism evidence="3">
    <name type="scientific">Drosophila grimshawi</name>
    <name type="common">Hawaiian fruit fly</name>
    <name type="synonym">Idiomyia grimshawi</name>
    <dbReference type="NCBI Taxonomy" id="7222"/>
    <lineage>
        <taxon>Eukaryota</taxon>
        <taxon>Metazoa</taxon>
        <taxon>Ecdysozoa</taxon>
        <taxon>Arthropoda</taxon>
        <taxon>Hexapoda</taxon>
        <taxon>Insecta</taxon>
        <taxon>Pterygota</taxon>
        <taxon>Neoptera</taxon>
        <taxon>Endopterygota</taxon>
        <taxon>Diptera</taxon>
        <taxon>Brachycera</taxon>
        <taxon>Muscomorpha</taxon>
        <taxon>Ephydroidea</taxon>
        <taxon>Drosophilidae</taxon>
        <taxon>Drosophila</taxon>
        <taxon>Hawaiian Drosophila</taxon>
    </lineage>
</organism>
<dbReference type="PhylomeDB" id="B4K0G9"/>
<proteinExistence type="predicted"/>
<dbReference type="OrthoDB" id="7861671at2759"/>
<keyword evidence="1" id="KW-0472">Membrane</keyword>
<reference evidence="2 3" key="1">
    <citation type="journal article" date="2007" name="Nature">
        <title>Evolution of genes and genomes on the Drosophila phylogeny.</title>
        <authorList>
            <consortium name="Drosophila 12 Genomes Consortium"/>
            <person name="Clark A.G."/>
            <person name="Eisen M.B."/>
            <person name="Smith D.R."/>
            <person name="Bergman C.M."/>
            <person name="Oliver B."/>
            <person name="Markow T.A."/>
            <person name="Kaufman T.C."/>
            <person name="Kellis M."/>
            <person name="Gelbart W."/>
            <person name="Iyer V.N."/>
            <person name="Pollard D.A."/>
            <person name="Sackton T.B."/>
            <person name="Larracuente A.M."/>
            <person name="Singh N.D."/>
            <person name="Abad J.P."/>
            <person name="Abt D.N."/>
            <person name="Adryan B."/>
            <person name="Aguade M."/>
            <person name="Akashi H."/>
            <person name="Anderson W.W."/>
            <person name="Aquadro C.F."/>
            <person name="Ardell D.H."/>
            <person name="Arguello R."/>
            <person name="Artieri C.G."/>
            <person name="Barbash D.A."/>
            <person name="Barker D."/>
            <person name="Barsanti P."/>
            <person name="Batterham P."/>
            <person name="Batzoglou S."/>
            <person name="Begun D."/>
            <person name="Bhutkar A."/>
            <person name="Blanco E."/>
            <person name="Bosak S.A."/>
            <person name="Bradley R.K."/>
            <person name="Brand A.D."/>
            <person name="Brent M.R."/>
            <person name="Brooks A.N."/>
            <person name="Brown R.H."/>
            <person name="Butlin R.K."/>
            <person name="Caggese C."/>
            <person name="Calvi B.R."/>
            <person name="Bernardo de Carvalho A."/>
            <person name="Caspi A."/>
            <person name="Castrezana S."/>
            <person name="Celniker S.E."/>
            <person name="Chang J.L."/>
            <person name="Chapple C."/>
            <person name="Chatterji S."/>
            <person name="Chinwalla A."/>
            <person name="Civetta A."/>
            <person name="Clifton S.W."/>
            <person name="Comeron J.M."/>
            <person name="Costello J.C."/>
            <person name="Coyne J.A."/>
            <person name="Daub J."/>
            <person name="David R.G."/>
            <person name="Delcher A.L."/>
            <person name="Delehaunty K."/>
            <person name="Do C.B."/>
            <person name="Ebling H."/>
            <person name="Edwards K."/>
            <person name="Eickbush T."/>
            <person name="Evans J.D."/>
            <person name="Filipski A."/>
            <person name="Findeiss S."/>
            <person name="Freyhult E."/>
            <person name="Fulton L."/>
            <person name="Fulton R."/>
            <person name="Garcia A.C."/>
            <person name="Gardiner A."/>
            <person name="Garfield D.A."/>
            <person name="Garvin B.E."/>
            <person name="Gibson G."/>
            <person name="Gilbert D."/>
            <person name="Gnerre S."/>
            <person name="Godfrey J."/>
            <person name="Good R."/>
            <person name="Gotea V."/>
            <person name="Gravely B."/>
            <person name="Greenberg A.J."/>
            <person name="Griffiths-Jones S."/>
            <person name="Gross S."/>
            <person name="Guigo R."/>
            <person name="Gustafson E.A."/>
            <person name="Haerty W."/>
            <person name="Hahn M.W."/>
            <person name="Halligan D.L."/>
            <person name="Halpern A.L."/>
            <person name="Halter G.M."/>
            <person name="Han M.V."/>
            <person name="Heger A."/>
            <person name="Hillier L."/>
            <person name="Hinrichs A.S."/>
            <person name="Holmes I."/>
            <person name="Hoskins R.A."/>
            <person name="Hubisz M.J."/>
            <person name="Hultmark D."/>
            <person name="Huntley M.A."/>
            <person name="Jaffe D.B."/>
            <person name="Jagadeeshan S."/>
            <person name="Jeck W.R."/>
            <person name="Johnson J."/>
            <person name="Jones C.D."/>
            <person name="Jordan W.C."/>
            <person name="Karpen G.H."/>
            <person name="Kataoka E."/>
            <person name="Keightley P.D."/>
            <person name="Kheradpour P."/>
            <person name="Kirkness E.F."/>
            <person name="Koerich L.B."/>
            <person name="Kristiansen K."/>
            <person name="Kudrna D."/>
            <person name="Kulathinal R.J."/>
            <person name="Kumar S."/>
            <person name="Kwok R."/>
            <person name="Lander E."/>
            <person name="Langley C.H."/>
            <person name="Lapoint R."/>
            <person name="Lazzaro B.P."/>
            <person name="Lee S.J."/>
            <person name="Levesque L."/>
            <person name="Li R."/>
            <person name="Lin C.F."/>
            <person name="Lin M.F."/>
            <person name="Lindblad-Toh K."/>
            <person name="Llopart A."/>
            <person name="Long M."/>
            <person name="Low L."/>
            <person name="Lozovsky E."/>
            <person name="Lu J."/>
            <person name="Luo M."/>
            <person name="Machado C.A."/>
            <person name="Makalowski W."/>
            <person name="Marzo M."/>
            <person name="Matsuda M."/>
            <person name="Matzkin L."/>
            <person name="McAllister B."/>
            <person name="McBride C.S."/>
            <person name="McKernan B."/>
            <person name="McKernan K."/>
            <person name="Mendez-Lago M."/>
            <person name="Minx P."/>
            <person name="Mollenhauer M.U."/>
            <person name="Montooth K."/>
            <person name="Mount S.M."/>
            <person name="Mu X."/>
            <person name="Myers E."/>
            <person name="Negre B."/>
            <person name="Newfeld S."/>
            <person name="Nielsen R."/>
            <person name="Noor M.A."/>
            <person name="O'Grady P."/>
            <person name="Pachter L."/>
            <person name="Papaceit M."/>
            <person name="Parisi M.J."/>
            <person name="Parisi M."/>
            <person name="Parts L."/>
            <person name="Pedersen J.S."/>
            <person name="Pesole G."/>
            <person name="Phillippy A.M."/>
            <person name="Ponting C.P."/>
            <person name="Pop M."/>
            <person name="Porcelli D."/>
            <person name="Powell J.R."/>
            <person name="Prohaska S."/>
            <person name="Pruitt K."/>
            <person name="Puig M."/>
            <person name="Quesneville H."/>
            <person name="Ram K.R."/>
            <person name="Rand D."/>
            <person name="Rasmussen M.D."/>
            <person name="Reed L.K."/>
            <person name="Reenan R."/>
            <person name="Reily A."/>
            <person name="Remington K.A."/>
            <person name="Rieger T.T."/>
            <person name="Ritchie M.G."/>
            <person name="Robin C."/>
            <person name="Rogers Y.H."/>
            <person name="Rohde C."/>
            <person name="Rozas J."/>
            <person name="Rubenfield M.J."/>
            <person name="Ruiz A."/>
            <person name="Russo S."/>
            <person name="Salzberg S.L."/>
            <person name="Sanchez-Gracia A."/>
            <person name="Saranga D.J."/>
            <person name="Sato H."/>
            <person name="Schaeffer S.W."/>
            <person name="Schatz M.C."/>
            <person name="Schlenke T."/>
            <person name="Schwartz R."/>
            <person name="Segarra C."/>
            <person name="Singh R.S."/>
            <person name="Sirot L."/>
            <person name="Sirota M."/>
            <person name="Sisneros N.B."/>
            <person name="Smith C.D."/>
            <person name="Smith T.F."/>
            <person name="Spieth J."/>
            <person name="Stage D.E."/>
            <person name="Stark A."/>
            <person name="Stephan W."/>
            <person name="Strausberg R.L."/>
            <person name="Strempel S."/>
            <person name="Sturgill D."/>
            <person name="Sutton G."/>
            <person name="Sutton G.G."/>
            <person name="Tao W."/>
            <person name="Teichmann S."/>
            <person name="Tobari Y.N."/>
            <person name="Tomimura Y."/>
            <person name="Tsolas J.M."/>
            <person name="Valente V.L."/>
            <person name="Venter E."/>
            <person name="Venter J.C."/>
            <person name="Vicario S."/>
            <person name="Vieira F.G."/>
            <person name="Vilella A.J."/>
            <person name="Villasante A."/>
            <person name="Walenz B."/>
            <person name="Wang J."/>
            <person name="Wasserman M."/>
            <person name="Watts T."/>
            <person name="Wilson D."/>
            <person name="Wilson R.K."/>
            <person name="Wing R.A."/>
            <person name="Wolfner M.F."/>
            <person name="Wong A."/>
            <person name="Wong G.K."/>
            <person name="Wu C.I."/>
            <person name="Wu G."/>
            <person name="Yamamoto D."/>
            <person name="Yang H.P."/>
            <person name="Yang S.P."/>
            <person name="Yorke J.A."/>
            <person name="Yoshida K."/>
            <person name="Zdobnov E."/>
            <person name="Zhang P."/>
            <person name="Zhang Y."/>
            <person name="Zimin A.V."/>
            <person name="Baldwin J."/>
            <person name="Abdouelleil A."/>
            <person name="Abdulkadir J."/>
            <person name="Abebe A."/>
            <person name="Abera B."/>
            <person name="Abreu J."/>
            <person name="Acer S.C."/>
            <person name="Aftuck L."/>
            <person name="Alexander A."/>
            <person name="An P."/>
            <person name="Anderson E."/>
            <person name="Anderson S."/>
            <person name="Arachi H."/>
            <person name="Azer M."/>
            <person name="Bachantsang P."/>
            <person name="Barry A."/>
            <person name="Bayul T."/>
            <person name="Berlin A."/>
            <person name="Bessette D."/>
            <person name="Bloom T."/>
            <person name="Blye J."/>
            <person name="Boguslavskiy L."/>
            <person name="Bonnet C."/>
            <person name="Boukhgalter B."/>
            <person name="Bourzgui I."/>
            <person name="Brown A."/>
            <person name="Cahill P."/>
            <person name="Channer S."/>
            <person name="Cheshatsang Y."/>
            <person name="Chuda L."/>
            <person name="Citroen M."/>
            <person name="Collymore A."/>
            <person name="Cooke P."/>
            <person name="Costello M."/>
            <person name="D'Aco K."/>
            <person name="Daza R."/>
            <person name="De Haan G."/>
            <person name="DeGray S."/>
            <person name="DeMaso C."/>
            <person name="Dhargay N."/>
            <person name="Dooley K."/>
            <person name="Dooley E."/>
            <person name="Doricent M."/>
            <person name="Dorje P."/>
            <person name="Dorjee K."/>
            <person name="Dupes A."/>
            <person name="Elong R."/>
            <person name="Falk J."/>
            <person name="Farina A."/>
            <person name="Faro S."/>
            <person name="Ferguson D."/>
            <person name="Fisher S."/>
            <person name="Foley C.D."/>
            <person name="Franke A."/>
            <person name="Friedrich D."/>
            <person name="Gadbois L."/>
            <person name="Gearin G."/>
            <person name="Gearin C.R."/>
            <person name="Giannoukos G."/>
            <person name="Goode T."/>
            <person name="Graham J."/>
            <person name="Grandbois E."/>
            <person name="Grewal S."/>
            <person name="Gyaltsen K."/>
            <person name="Hafez N."/>
            <person name="Hagos B."/>
            <person name="Hall J."/>
            <person name="Henson C."/>
            <person name="Hollinger A."/>
            <person name="Honan T."/>
            <person name="Huard M.D."/>
            <person name="Hughes L."/>
            <person name="Hurhula B."/>
            <person name="Husby M.E."/>
            <person name="Kamat A."/>
            <person name="Kanga B."/>
            <person name="Kashin S."/>
            <person name="Khazanovich D."/>
            <person name="Kisner P."/>
            <person name="Lance K."/>
            <person name="Lara M."/>
            <person name="Lee W."/>
            <person name="Lennon N."/>
            <person name="Letendre F."/>
            <person name="LeVine R."/>
            <person name="Lipovsky A."/>
            <person name="Liu X."/>
            <person name="Liu J."/>
            <person name="Liu S."/>
            <person name="Lokyitsang T."/>
            <person name="Lokyitsang Y."/>
            <person name="Lubonja R."/>
            <person name="Lui A."/>
            <person name="MacDonald P."/>
            <person name="Magnisalis V."/>
            <person name="Maru K."/>
            <person name="Matthews C."/>
            <person name="McCusker W."/>
            <person name="McDonough S."/>
            <person name="Mehta T."/>
            <person name="Meldrim J."/>
            <person name="Meneus L."/>
            <person name="Mihai O."/>
            <person name="Mihalev A."/>
            <person name="Mihova T."/>
            <person name="Mittelman R."/>
            <person name="Mlenga V."/>
            <person name="Montmayeur A."/>
            <person name="Mulrain L."/>
            <person name="Navidi A."/>
            <person name="Naylor J."/>
            <person name="Negash T."/>
            <person name="Nguyen T."/>
            <person name="Nguyen N."/>
            <person name="Nicol R."/>
            <person name="Norbu C."/>
            <person name="Norbu N."/>
            <person name="Novod N."/>
            <person name="O'Neill B."/>
            <person name="Osman S."/>
            <person name="Markiewicz E."/>
            <person name="Oyono O.L."/>
            <person name="Patti C."/>
            <person name="Phunkhang P."/>
            <person name="Pierre F."/>
            <person name="Priest M."/>
            <person name="Raghuraman S."/>
            <person name="Rege F."/>
            <person name="Reyes R."/>
            <person name="Rise C."/>
            <person name="Rogov P."/>
            <person name="Ross K."/>
            <person name="Ryan E."/>
            <person name="Settipalli S."/>
            <person name="Shea T."/>
            <person name="Sherpa N."/>
            <person name="Shi L."/>
            <person name="Shih D."/>
            <person name="Sparrow T."/>
            <person name="Spaulding J."/>
            <person name="Stalker J."/>
            <person name="Stange-Thomann N."/>
            <person name="Stavropoulos S."/>
            <person name="Stone C."/>
            <person name="Strader C."/>
            <person name="Tesfaye S."/>
            <person name="Thomson T."/>
            <person name="Thoulutsang Y."/>
            <person name="Thoulutsang D."/>
            <person name="Topham K."/>
            <person name="Topping I."/>
            <person name="Tsamla T."/>
            <person name="Vassiliev H."/>
            <person name="Vo A."/>
            <person name="Wangchuk T."/>
            <person name="Wangdi T."/>
            <person name="Weiand M."/>
            <person name="Wilkinson J."/>
            <person name="Wilson A."/>
            <person name="Yadav S."/>
            <person name="Young G."/>
            <person name="Yu Q."/>
            <person name="Zembek L."/>
            <person name="Zhong D."/>
            <person name="Zimmer A."/>
            <person name="Zwirko Z."/>
            <person name="Jaffe D.B."/>
            <person name="Alvarez P."/>
            <person name="Brockman W."/>
            <person name="Butler J."/>
            <person name="Chin C."/>
            <person name="Gnerre S."/>
            <person name="Grabherr M."/>
            <person name="Kleber M."/>
            <person name="Mauceli E."/>
            <person name="MacCallum I."/>
        </authorList>
    </citation>
    <scope>NUCLEOTIDE SEQUENCE [LARGE SCALE GENOMIC DNA]</scope>
    <source>
        <strain evidence="3">Tucson 15287-2541.00</strain>
    </source>
</reference>
<dbReference type="Proteomes" id="UP000001070">
    <property type="component" value="Unassembled WGS sequence"/>
</dbReference>
<keyword evidence="1" id="KW-1133">Transmembrane helix</keyword>
<dbReference type="HOGENOM" id="CLU_160223_0_0_1"/>
<evidence type="ECO:0000256" key="1">
    <source>
        <dbReference type="SAM" id="Phobius"/>
    </source>
</evidence>
<evidence type="ECO:0000313" key="3">
    <source>
        <dbReference type="Proteomes" id="UP000001070"/>
    </source>
</evidence>
<feature type="transmembrane region" description="Helical" evidence="1">
    <location>
        <begin position="72"/>
        <end position="93"/>
    </location>
</feature>
<name>B4K0G9_DROGR</name>
<sequence length="135" mass="15246">MIYTDNCCCCIELKCGCIIIAIVDVIIRGADHFIVDRDSLLGYATILTSGLYLISCIVLLIGALLSIRFLLIPYMVVALIHIIILTWECAYVILVDSFYDFVLFDVLQAALIRGLIDKSYKKIRKELSKCQLTDF</sequence>
<evidence type="ECO:0000313" key="2">
    <source>
        <dbReference type="EMBL" id="EDV95494.1"/>
    </source>
</evidence>
<feature type="transmembrane region" description="Helical" evidence="1">
    <location>
        <begin position="40"/>
        <end position="65"/>
    </location>
</feature>
<dbReference type="AlphaFoldDB" id="B4K0G9"/>
<dbReference type="OMA" id="YVICCIF"/>